<name>A0A9P4GZ61_9PLEO</name>
<evidence type="ECO:0000313" key="7">
    <source>
        <dbReference type="Proteomes" id="UP000799777"/>
    </source>
</evidence>
<evidence type="ECO:0000256" key="2">
    <source>
        <dbReference type="ARBA" id="ARBA00004685"/>
    </source>
</evidence>
<dbReference type="PANTHER" id="PTHR43684:SF1">
    <property type="entry name" value="ENOYL-COA DELTA ISOMERASE 2"/>
    <property type="match status" value="1"/>
</dbReference>
<dbReference type="GO" id="GO:0005777">
    <property type="term" value="C:peroxisome"/>
    <property type="evidence" value="ECO:0007669"/>
    <property type="project" value="UniProtKB-SubCell"/>
</dbReference>
<evidence type="ECO:0000256" key="3">
    <source>
        <dbReference type="ARBA" id="ARBA00023026"/>
    </source>
</evidence>
<keyword evidence="5" id="KW-0413">Isomerase</keyword>
<dbReference type="PANTHER" id="PTHR43684">
    <property type="match status" value="1"/>
</dbReference>
<organism evidence="6 7">
    <name type="scientific">Setomelanomma holmii</name>
    <dbReference type="NCBI Taxonomy" id="210430"/>
    <lineage>
        <taxon>Eukaryota</taxon>
        <taxon>Fungi</taxon>
        <taxon>Dikarya</taxon>
        <taxon>Ascomycota</taxon>
        <taxon>Pezizomycotina</taxon>
        <taxon>Dothideomycetes</taxon>
        <taxon>Pleosporomycetidae</taxon>
        <taxon>Pleosporales</taxon>
        <taxon>Pleosporineae</taxon>
        <taxon>Phaeosphaeriaceae</taxon>
        <taxon>Setomelanomma</taxon>
    </lineage>
</organism>
<dbReference type="InterPro" id="IPR029045">
    <property type="entry name" value="ClpP/crotonase-like_dom_sf"/>
</dbReference>
<dbReference type="OrthoDB" id="448450at2759"/>
<dbReference type="GO" id="GO:0004165">
    <property type="term" value="F:delta(3)-delta(2)-enoyl-CoA isomerase activity"/>
    <property type="evidence" value="ECO:0007669"/>
    <property type="project" value="UniProtKB-ARBA"/>
</dbReference>
<comment type="pathway">
    <text evidence="2">Mycotoxin biosynthesis.</text>
</comment>
<keyword evidence="4" id="KW-0576">Peroxisome</keyword>
<protein>
    <submittedName>
        <fullName evidence="6">ClpP/crotonase</fullName>
    </submittedName>
</protein>
<comment type="subcellular location">
    <subcellularLocation>
        <location evidence="1">Peroxisome</location>
    </subcellularLocation>
</comment>
<keyword evidence="7" id="KW-1185">Reference proteome</keyword>
<reference evidence="6" key="1">
    <citation type="journal article" date="2020" name="Stud. Mycol.">
        <title>101 Dothideomycetes genomes: a test case for predicting lifestyles and emergence of pathogens.</title>
        <authorList>
            <person name="Haridas S."/>
            <person name="Albert R."/>
            <person name="Binder M."/>
            <person name="Bloem J."/>
            <person name="Labutti K."/>
            <person name="Salamov A."/>
            <person name="Andreopoulos B."/>
            <person name="Baker S."/>
            <person name="Barry K."/>
            <person name="Bills G."/>
            <person name="Bluhm B."/>
            <person name="Cannon C."/>
            <person name="Castanera R."/>
            <person name="Culley D."/>
            <person name="Daum C."/>
            <person name="Ezra D."/>
            <person name="Gonzalez J."/>
            <person name="Henrissat B."/>
            <person name="Kuo A."/>
            <person name="Liang C."/>
            <person name="Lipzen A."/>
            <person name="Lutzoni F."/>
            <person name="Magnuson J."/>
            <person name="Mondo S."/>
            <person name="Nolan M."/>
            <person name="Ohm R."/>
            <person name="Pangilinan J."/>
            <person name="Park H.-J."/>
            <person name="Ramirez L."/>
            <person name="Alfaro M."/>
            <person name="Sun H."/>
            <person name="Tritt A."/>
            <person name="Yoshinaga Y."/>
            <person name="Zwiers L.-H."/>
            <person name="Turgeon B."/>
            <person name="Goodwin S."/>
            <person name="Spatafora J."/>
            <person name="Crous P."/>
            <person name="Grigoriev I."/>
        </authorList>
    </citation>
    <scope>NUCLEOTIDE SEQUENCE</scope>
    <source>
        <strain evidence="6">CBS 110217</strain>
    </source>
</reference>
<evidence type="ECO:0000256" key="4">
    <source>
        <dbReference type="ARBA" id="ARBA00023140"/>
    </source>
</evidence>
<dbReference type="SUPFAM" id="SSF52096">
    <property type="entry name" value="ClpP/crotonase"/>
    <property type="match status" value="1"/>
</dbReference>
<dbReference type="InterPro" id="IPR001753">
    <property type="entry name" value="Enoyl-CoA_hydra/iso"/>
</dbReference>
<dbReference type="Proteomes" id="UP000799777">
    <property type="component" value="Unassembled WGS sequence"/>
</dbReference>
<dbReference type="CDD" id="cd06558">
    <property type="entry name" value="crotonase-like"/>
    <property type="match status" value="1"/>
</dbReference>
<dbReference type="InterPro" id="IPR051053">
    <property type="entry name" value="ECH/Chromodomain_protein"/>
</dbReference>
<gene>
    <name evidence="6" type="ORF">EK21DRAFT_76168</name>
</gene>
<dbReference type="Pfam" id="PF00378">
    <property type="entry name" value="ECH_1"/>
    <property type="match status" value="1"/>
</dbReference>
<dbReference type="EMBL" id="ML978263">
    <property type="protein sequence ID" value="KAF2025558.1"/>
    <property type="molecule type" value="Genomic_DNA"/>
</dbReference>
<accession>A0A9P4GZ61</accession>
<keyword evidence="3" id="KW-0843">Virulence</keyword>
<evidence type="ECO:0000256" key="5">
    <source>
        <dbReference type="ARBA" id="ARBA00023235"/>
    </source>
</evidence>
<comment type="caution">
    <text evidence="6">The sequence shown here is derived from an EMBL/GenBank/DDBJ whole genome shotgun (WGS) entry which is preliminary data.</text>
</comment>
<proteinExistence type="predicted"/>
<evidence type="ECO:0000256" key="1">
    <source>
        <dbReference type="ARBA" id="ARBA00004275"/>
    </source>
</evidence>
<evidence type="ECO:0000313" key="6">
    <source>
        <dbReference type="EMBL" id="KAF2025558.1"/>
    </source>
</evidence>
<sequence>MAPPPELKTILCERISDGAVLLSYNTPKRSNAFDPQNYLDLKEGLVWARDEPDVKVVVITGKGKHYCAGQYPSRAMGGAENTIDAEVAAGSALSAVLTSYPKVIMAAVHGASIGWGCTQLSSFDLIYAHQSAFFQTPFASLGIVPEGGSSYNFPKAMGKVRANALLLAGERLSAHEAWVGGLITGVETDTADAFLGMVLEKAKRIGTFSGEALKMAKQLTVDASNDVEVRRQAGERESRDILIRFAAEDTKERMAAFSGGKAKSKI</sequence>
<dbReference type="Gene3D" id="3.90.226.10">
    <property type="entry name" value="2-enoyl-CoA Hydratase, Chain A, domain 1"/>
    <property type="match status" value="1"/>
</dbReference>
<dbReference type="AlphaFoldDB" id="A0A9P4GZ61"/>